<evidence type="ECO:0000313" key="2">
    <source>
        <dbReference type="EMBL" id="ABZ06436.1"/>
    </source>
</evidence>
<gene>
    <name evidence="2" type="ORF">ALOHA_HF4000009L19ctg2g11</name>
</gene>
<dbReference type="AlphaFoldDB" id="B3T1H7"/>
<feature type="region of interest" description="Disordered" evidence="1">
    <location>
        <begin position="1"/>
        <end position="23"/>
    </location>
</feature>
<evidence type="ECO:0000256" key="1">
    <source>
        <dbReference type="SAM" id="MobiDB-lite"/>
    </source>
</evidence>
<feature type="region of interest" description="Disordered" evidence="1">
    <location>
        <begin position="145"/>
        <end position="267"/>
    </location>
</feature>
<dbReference type="EMBL" id="EU016575">
    <property type="protein sequence ID" value="ABZ06436.1"/>
    <property type="molecule type" value="Genomic_DNA"/>
</dbReference>
<proteinExistence type="predicted"/>
<accession>B3T1H7</accession>
<feature type="compositionally biased region" description="Low complexity" evidence="1">
    <location>
        <begin position="239"/>
        <end position="249"/>
    </location>
</feature>
<name>B3T1H7_9ZZZZ</name>
<protein>
    <submittedName>
        <fullName evidence="2">Uncharacterized protein</fullName>
    </submittedName>
</protein>
<reference evidence="2" key="1">
    <citation type="journal article" date="2008" name="ISME J.">
        <title>Genomic patterns of recombination, clonal divergence and environment in marine microbial populations.</title>
        <authorList>
            <person name="Konstantinidis K.T."/>
            <person name="Delong E.F."/>
        </authorList>
    </citation>
    <scope>NUCLEOTIDE SEQUENCE</scope>
</reference>
<sequence>MTKLADSQELAVHREQRSAARSQYRLPLTAGLLESLGPPRRLTPDHAAVGSVDTGQRRVTLVPPVEAVEIPVLVDRRVEVQRERLRGPDHLGREVGAHMHQRAAGPIAGRDEHRVVEDDRAGGVDRFVGAAAEREREVDLAVGRVDRQQASGRRRRFAAGRTPAPAVRRAGLPAPVRRSSGPHSPARHTSRPVAPSNATTQGPRGPPRRRSAARSQPAGSTRAEEILPHVVLDPGGSSGSQTPSPVVSSKAVQPALRRPACRRDRRR</sequence>
<organism evidence="2">
    <name type="scientific">uncultured marine microorganism HF4000_009L19</name>
    <dbReference type="NCBI Taxonomy" id="455516"/>
    <lineage>
        <taxon>unclassified sequences</taxon>
        <taxon>environmental samples</taxon>
    </lineage>
</organism>